<keyword evidence="7" id="KW-1185">Reference proteome</keyword>
<feature type="compositionally biased region" description="Low complexity" evidence="5">
    <location>
        <begin position="563"/>
        <end position="577"/>
    </location>
</feature>
<evidence type="ECO:0000256" key="4">
    <source>
        <dbReference type="SAM" id="Coils"/>
    </source>
</evidence>
<dbReference type="InterPro" id="IPR052602">
    <property type="entry name" value="Growth_transcription_reg"/>
</dbReference>
<dbReference type="Pfam" id="PF12329">
    <property type="entry name" value="TMF_DNA_bd"/>
    <property type="match status" value="1"/>
</dbReference>
<accession>A0ABM1DNK6</accession>
<keyword evidence="3 4" id="KW-0175">Coiled coil</keyword>
<evidence type="ECO:0000313" key="7">
    <source>
        <dbReference type="Proteomes" id="UP000695022"/>
    </source>
</evidence>
<dbReference type="InterPro" id="IPR022092">
    <property type="entry name" value="TMF_DNA-bd"/>
</dbReference>
<feature type="coiled-coil region" evidence="4">
    <location>
        <begin position="949"/>
        <end position="1133"/>
    </location>
</feature>
<sequence length="1584" mass="173516">MNWLSSASSYTNLALKSALTQAQKKIDKVLDIDASDTSTTEKGSVTTARTSAECDSPITSDIKTTVGDTSDTFFSDFLGDTAHSQKPKLAEASPCKTVHKKPNPEDDVTAILECPEPQLDAPSIGSQPRAQIKQGLQTSKPADKVVEPIAELHVRGLSPNTAHSSDLSATELEDAHMQSIAVSQKIVEQLLPPVPSLDKETAGSTCTISESVGSNTLTYGEPQKRNACDSYLEEGVFASKSSGDVLHVGGADHRTVDGVYQSDESGTVGSGQQIIQSYSATASTERIADDSVAETADEKPCNEIKMDNDRLDEVSLVAIETEGGNLTLQESMTWSKMVSADSISNSMVASGSAQDTNVLVGNDIAILGQGNRGNIRHWGGIEKSTTMEKGYASHTVTTCTPEMDLTSEVVLTTTTLGQDVTGEAVQTEAEAPCAHQVQGEGDLPEDSQSCMTDPLASVDVETSVSSQDTVVDKSEISPHGLQSSSTNSTTLLCDHQTGPTALKATHTLPTSKVLPPEIPNVFDDDGQPVVHVVTSAPGITQVPSSFVKIGNSIEVSGAEEEFSTQSEDATDTSTDTVVTDNQESVGAHLGQEADKNSMEKGIISTGTKQATLATAEELDKVTSVVGQDVVTAVTCEDVVTTTLGHKKASTNLEKELVTTTMVHDVVTDTLGELGELVITNSPGQEIVTSSLEQVEEGQMSDNSFTDAGAVDLLNEKYDDTQIATNPVRRMPGDALETQQDSTKETITDVDATSSKSESGLEGSPWTDSAAEGGKELSQNQDSDSILSLTASSTASSFVKCMIEEAMVDNTEGEHSAHSPTSSDRSDHINSGHTSSDDIGTTTSSDIEVISAFSDNGQHRYEISPMKQYLSKLSRLDLEQYQKHVDSDGSQHSAVLDQRQIRRMGHQVGPAIASIAGDPEQVERLLKKLAESMEVLQAREAQLLQYSKENVAVRETNNILRNQIAQQEQEYAAENTDLNTLTVEFTARISEAEKRLKTVTRERDALKRQLRVAQEEVSSRMNMAETTQLLKEKEEQILGLMEEGKKLSKQQLQQSNIIKRLRVKEKENEAIITKQREKLEEQTEEVERLHRVLEAREAMEKNHLEAIKQLDATLQKKEKELQRICGDLEGAQEKMGGMQAALDNSYRELAEAHKARASVDSQSQEAVLSAEMVLRDEMKVALQQAHQQSRDEQEALVINIEDLHNNLSRAEKQQARKEDQLRLEVCDLQKRLQESEARSQELTHNISLATRPLLRQIENVQSQFAQQSSSWEKVERGLMDRLADSQSQVAGLREKDQVLTERVMELQSRAMSLDSQLSVLRQDKSRLTADLEAGKQRLIMLEEARVTEVSEYKLLHTQLEDKLTEEKKANLLLESRLEMVAMKLEAEKKKVALAHEALKEKEKAKYNSSNEVHAVRSSPPPPPSPTGSSRSTADSIDRLSVSVSQDYVQQSWFGASTSESIHGSIQEGMRAGSTSAMMEHLESQLKQRDGELAQLQSEVRNLERTRESLAKELVNLTSKNNEMEEELKELPILRAKVQALDTRYNAALTMYGEKEEEVEELRLDLQDVKEMYRAQIDELLLLGKR</sequence>
<comment type="subcellular location">
    <subcellularLocation>
        <location evidence="1">Golgi apparatus</location>
    </subcellularLocation>
</comment>
<name>A0ABM1DNK6_PRICU</name>
<dbReference type="Pfam" id="PF12325">
    <property type="entry name" value="TMF_TATA_bd"/>
    <property type="match status" value="1"/>
</dbReference>
<feature type="region of interest" description="Disordered" evidence="5">
    <location>
        <begin position="810"/>
        <end position="842"/>
    </location>
</feature>
<reference evidence="8" key="1">
    <citation type="submission" date="2025-08" db="UniProtKB">
        <authorList>
            <consortium name="RefSeq"/>
        </authorList>
    </citation>
    <scope>IDENTIFICATION</scope>
</reference>
<feature type="coiled-coil region" evidence="4">
    <location>
        <begin position="1192"/>
        <end position="1219"/>
    </location>
</feature>
<feature type="domain" description="TATA element modulatory factor 1 TATA binding" evidence="6">
    <location>
        <begin position="1468"/>
        <end position="1578"/>
    </location>
</feature>
<feature type="coiled-coil region" evidence="4">
    <location>
        <begin position="1477"/>
        <end position="1525"/>
    </location>
</feature>
<evidence type="ECO:0000256" key="1">
    <source>
        <dbReference type="ARBA" id="ARBA00004555"/>
    </source>
</evidence>
<gene>
    <name evidence="8" type="primary">LOC106804729</name>
</gene>
<feature type="region of interest" description="Disordered" evidence="5">
    <location>
        <begin position="428"/>
        <end position="448"/>
    </location>
</feature>
<feature type="region of interest" description="Disordered" evidence="5">
    <location>
        <begin position="728"/>
        <end position="783"/>
    </location>
</feature>
<feature type="region of interest" description="Disordered" evidence="5">
    <location>
        <begin position="469"/>
        <end position="488"/>
    </location>
</feature>
<evidence type="ECO:0000256" key="5">
    <source>
        <dbReference type="SAM" id="MobiDB-lite"/>
    </source>
</evidence>
<organism evidence="7 8">
    <name type="scientific">Priapulus caudatus</name>
    <name type="common">Priapulid worm</name>
    <dbReference type="NCBI Taxonomy" id="37621"/>
    <lineage>
        <taxon>Eukaryota</taxon>
        <taxon>Metazoa</taxon>
        <taxon>Ecdysozoa</taxon>
        <taxon>Scalidophora</taxon>
        <taxon>Priapulida</taxon>
        <taxon>Priapulimorpha</taxon>
        <taxon>Priapulimorphida</taxon>
        <taxon>Priapulidae</taxon>
        <taxon>Priapulus</taxon>
    </lineage>
</organism>
<feature type="compositionally biased region" description="Low complexity" evidence="5">
    <location>
        <begin position="830"/>
        <end position="842"/>
    </location>
</feature>
<feature type="coiled-coil region" evidence="4">
    <location>
        <begin position="1550"/>
        <end position="1577"/>
    </location>
</feature>
<dbReference type="RefSeq" id="XP_014661527.1">
    <property type="nucleotide sequence ID" value="XM_014806041.1"/>
</dbReference>
<evidence type="ECO:0000259" key="6">
    <source>
        <dbReference type="Pfam" id="PF12325"/>
    </source>
</evidence>
<dbReference type="InterPro" id="IPR022091">
    <property type="entry name" value="TMF_TATA-bd"/>
</dbReference>
<feature type="region of interest" description="Disordered" evidence="5">
    <location>
        <begin position="1401"/>
        <end position="1433"/>
    </location>
</feature>
<dbReference type="GeneID" id="106804729"/>
<keyword evidence="2" id="KW-0333">Golgi apparatus</keyword>
<evidence type="ECO:0000256" key="2">
    <source>
        <dbReference type="ARBA" id="ARBA00023034"/>
    </source>
</evidence>
<dbReference type="CDD" id="cd22265">
    <property type="entry name" value="UDM1_RNF168"/>
    <property type="match status" value="1"/>
</dbReference>
<evidence type="ECO:0000256" key="3">
    <source>
        <dbReference type="ARBA" id="ARBA00023054"/>
    </source>
</evidence>
<dbReference type="Proteomes" id="UP000695022">
    <property type="component" value="Unplaced"/>
</dbReference>
<dbReference type="PANTHER" id="PTHR46515:SF1">
    <property type="entry name" value="TATA ELEMENT MODULATORY FACTOR"/>
    <property type="match status" value="1"/>
</dbReference>
<dbReference type="PANTHER" id="PTHR46515">
    <property type="entry name" value="TATA ELEMENT MODULATORY FACTOR TMF1"/>
    <property type="match status" value="1"/>
</dbReference>
<protein>
    <submittedName>
        <fullName evidence="8">TATA element modulatory factor-like</fullName>
    </submittedName>
</protein>
<evidence type="ECO:0000313" key="8">
    <source>
        <dbReference type="RefSeq" id="XP_014661527.1"/>
    </source>
</evidence>
<proteinExistence type="predicted"/>
<feature type="region of interest" description="Disordered" evidence="5">
    <location>
        <begin position="558"/>
        <end position="577"/>
    </location>
</feature>